<comment type="subcellular location">
    <subcellularLocation>
        <location evidence="1">Secreted</location>
    </subcellularLocation>
</comment>
<dbReference type="EnsemblPlants" id="KRH40462">
    <property type="protein sequence ID" value="KRH40462"/>
    <property type="gene ID" value="GLYMA_09G260000"/>
</dbReference>
<gene>
    <name evidence="7" type="ORF">GLYMA_09G260000</name>
</gene>
<evidence type="ECO:0000256" key="3">
    <source>
        <dbReference type="ARBA" id="ARBA00022471"/>
    </source>
</evidence>
<keyword evidence="4" id="KW-0964">Secreted</keyword>
<feature type="signal peptide" evidence="6">
    <location>
        <begin position="1"/>
        <end position="28"/>
    </location>
</feature>
<evidence type="ECO:0000313" key="8">
    <source>
        <dbReference type="EnsemblPlants" id="KRH40462"/>
    </source>
</evidence>
<dbReference type="AlphaFoldDB" id="K7LG53"/>
<comment type="similarity">
    <text evidence="2">Belongs to the plant self-incompatibility (S1) protein family.</text>
</comment>
<evidence type="ECO:0000256" key="2">
    <source>
        <dbReference type="ARBA" id="ARBA00005581"/>
    </source>
</evidence>
<reference evidence="7 8" key="1">
    <citation type="journal article" date="2010" name="Nature">
        <title>Genome sequence of the palaeopolyploid soybean.</title>
        <authorList>
            <person name="Schmutz J."/>
            <person name="Cannon S.B."/>
            <person name="Schlueter J."/>
            <person name="Ma J."/>
            <person name="Mitros T."/>
            <person name="Nelson W."/>
            <person name="Hyten D.L."/>
            <person name="Song Q."/>
            <person name="Thelen J.J."/>
            <person name="Cheng J."/>
            <person name="Xu D."/>
            <person name="Hellsten U."/>
            <person name="May G.D."/>
            <person name="Yu Y."/>
            <person name="Sakurai T."/>
            <person name="Umezawa T."/>
            <person name="Bhattacharyya M.K."/>
            <person name="Sandhu D."/>
            <person name="Valliyodan B."/>
            <person name="Lindquist E."/>
            <person name="Peto M."/>
            <person name="Grant D."/>
            <person name="Shu S."/>
            <person name="Goodstein D."/>
            <person name="Barry K."/>
            <person name="Futrell-Griggs M."/>
            <person name="Abernathy B."/>
            <person name="Du J."/>
            <person name="Tian Z."/>
            <person name="Zhu L."/>
            <person name="Gill N."/>
            <person name="Joshi T."/>
            <person name="Libault M."/>
            <person name="Sethuraman A."/>
            <person name="Zhang X.-C."/>
            <person name="Shinozaki K."/>
            <person name="Nguyen H.T."/>
            <person name="Wing R.A."/>
            <person name="Cregan P."/>
            <person name="Specht J."/>
            <person name="Grimwood J."/>
            <person name="Rokhsar D."/>
            <person name="Stacey G."/>
            <person name="Shoemaker R.C."/>
            <person name="Jackson S.A."/>
        </authorList>
    </citation>
    <scope>NUCLEOTIDE SEQUENCE [LARGE SCALE GENOMIC DNA]</scope>
    <source>
        <strain evidence="8">cv. Williams 82</strain>
        <tissue evidence="7">Callus</tissue>
    </source>
</reference>
<evidence type="ECO:0000313" key="9">
    <source>
        <dbReference type="Proteomes" id="UP000008827"/>
    </source>
</evidence>
<evidence type="ECO:0000256" key="1">
    <source>
        <dbReference type="ARBA" id="ARBA00004613"/>
    </source>
</evidence>
<dbReference type="GO" id="GO:0005576">
    <property type="term" value="C:extracellular region"/>
    <property type="evidence" value="ECO:0007669"/>
    <property type="project" value="UniProtKB-SubCell"/>
</dbReference>
<dbReference type="InParanoid" id="K7LG53"/>
<dbReference type="Proteomes" id="UP000008827">
    <property type="component" value="Chromosome 9"/>
</dbReference>
<evidence type="ECO:0000313" key="7">
    <source>
        <dbReference type="EMBL" id="KRH40462.1"/>
    </source>
</evidence>
<keyword evidence="9" id="KW-1185">Reference proteome</keyword>
<protein>
    <submittedName>
        <fullName evidence="7 8">Uncharacterized protein</fullName>
    </submittedName>
</protein>
<sequence>MLNMCVFGRSSVLIVLVLVGVLWWPNDAGTPTKWKANISVKNSLGGNMGLNVYCPHIDPKQHFLGTGAYYEWVYSGGIPSPGETPFLCYFTWQGASHSTDLCVPDKDTGCQFADWEIKLNGLCRYFGAGPGAYVCYKWNN</sequence>
<dbReference type="PaxDb" id="3847-GLYMA09G39594.1"/>
<organism evidence="7">
    <name type="scientific">Glycine max</name>
    <name type="common">Soybean</name>
    <name type="synonym">Glycine hispida</name>
    <dbReference type="NCBI Taxonomy" id="3847"/>
    <lineage>
        <taxon>Eukaryota</taxon>
        <taxon>Viridiplantae</taxon>
        <taxon>Streptophyta</taxon>
        <taxon>Embryophyta</taxon>
        <taxon>Tracheophyta</taxon>
        <taxon>Spermatophyta</taxon>
        <taxon>Magnoliopsida</taxon>
        <taxon>eudicotyledons</taxon>
        <taxon>Gunneridae</taxon>
        <taxon>Pentapetalae</taxon>
        <taxon>rosids</taxon>
        <taxon>fabids</taxon>
        <taxon>Fabales</taxon>
        <taxon>Fabaceae</taxon>
        <taxon>Papilionoideae</taxon>
        <taxon>50 kb inversion clade</taxon>
        <taxon>NPAAA clade</taxon>
        <taxon>indigoferoid/millettioid clade</taxon>
        <taxon>Phaseoleae</taxon>
        <taxon>Glycine</taxon>
        <taxon>Glycine subgen. Soja</taxon>
    </lineage>
</organism>
<evidence type="ECO:0000256" key="4">
    <source>
        <dbReference type="ARBA" id="ARBA00022525"/>
    </source>
</evidence>
<reference evidence="7" key="3">
    <citation type="submission" date="2018-07" db="EMBL/GenBank/DDBJ databases">
        <title>WGS assembly of Glycine max.</title>
        <authorList>
            <person name="Schmutz J."/>
            <person name="Cannon S."/>
            <person name="Schlueter J."/>
            <person name="Ma J."/>
            <person name="Mitros T."/>
            <person name="Nelson W."/>
            <person name="Hyten D."/>
            <person name="Song Q."/>
            <person name="Thelen J."/>
            <person name="Cheng J."/>
            <person name="Xu D."/>
            <person name="Hellsten U."/>
            <person name="May G."/>
            <person name="Yu Y."/>
            <person name="Sakurai T."/>
            <person name="Umezawa T."/>
            <person name="Bhattacharyya M."/>
            <person name="Sandhu D."/>
            <person name="Valliyodan B."/>
            <person name="Lindquist E."/>
            <person name="Peto M."/>
            <person name="Grant D."/>
            <person name="Shu S."/>
            <person name="Goodstein D."/>
            <person name="Barry K."/>
            <person name="Futrell-Griggs M."/>
            <person name="Abernathy B."/>
            <person name="Du J."/>
            <person name="Tian Z."/>
            <person name="Zhu L."/>
            <person name="Gill N."/>
            <person name="Joshi T."/>
            <person name="Libault M."/>
            <person name="Sethuraman A."/>
            <person name="Zhang X."/>
            <person name="Shinozaki K."/>
            <person name="Nguyen H."/>
            <person name="Wing R."/>
            <person name="Cregan P."/>
            <person name="Specht J."/>
            <person name="Grimwood J."/>
            <person name="Rokhsar D."/>
            <person name="Stacey G."/>
            <person name="Shoemaker R."/>
            <person name="Jackson S."/>
        </authorList>
    </citation>
    <scope>NUCLEOTIDE SEQUENCE</scope>
    <source>
        <tissue evidence="7">Callus</tissue>
    </source>
</reference>
<keyword evidence="3" id="KW-0713">Self-incompatibility</keyword>
<reference evidence="8" key="2">
    <citation type="submission" date="2018-02" db="UniProtKB">
        <authorList>
            <consortium name="EnsemblPlants"/>
        </authorList>
    </citation>
    <scope>IDENTIFICATION</scope>
    <source>
        <strain evidence="8">Williams 82</strain>
    </source>
</reference>
<feature type="chain" id="PRO_5014581143" evidence="6">
    <location>
        <begin position="29"/>
        <end position="140"/>
    </location>
</feature>
<dbReference type="HOGENOM" id="CLU_125658_0_2_1"/>
<evidence type="ECO:0000256" key="5">
    <source>
        <dbReference type="ARBA" id="ARBA00022729"/>
    </source>
</evidence>
<dbReference type="Pfam" id="PF05938">
    <property type="entry name" value="Self-incomp_S1"/>
    <property type="match status" value="1"/>
</dbReference>
<dbReference type="OrthoDB" id="1430835at2759"/>
<dbReference type="SMR" id="K7LG53"/>
<dbReference type="OMA" id="FADWEIK"/>
<proteinExistence type="inferred from homology"/>
<keyword evidence="5 6" id="KW-0732">Signal</keyword>
<accession>K7LG53</accession>
<dbReference type="InterPro" id="IPR010264">
    <property type="entry name" value="Self-incomp_S1"/>
</dbReference>
<dbReference type="Gramene" id="KRH40462">
    <property type="protein sequence ID" value="KRH40462"/>
    <property type="gene ID" value="GLYMA_09G260000"/>
</dbReference>
<dbReference type="GO" id="GO:0060320">
    <property type="term" value="P:rejection of self pollen"/>
    <property type="evidence" value="ECO:0007669"/>
    <property type="project" value="UniProtKB-KW"/>
</dbReference>
<name>K7LG53_SOYBN</name>
<dbReference type="EMBL" id="CM000842">
    <property type="protein sequence ID" value="KRH40462.1"/>
    <property type="molecule type" value="Genomic_DNA"/>
</dbReference>
<evidence type="ECO:0000256" key="6">
    <source>
        <dbReference type="SAM" id="SignalP"/>
    </source>
</evidence>